<dbReference type="EC" id="1.5.1.3" evidence="3 7"/>
<keyword evidence="4 7" id="KW-0554">One-carbon metabolism</keyword>
<evidence type="ECO:0000259" key="9">
    <source>
        <dbReference type="PROSITE" id="PS51330"/>
    </source>
</evidence>
<evidence type="ECO:0000256" key="7">
    <source>
        <dbReference type="PIRNR" id="PIRNR000194"/>
    </source>
</evidence>
<dbReference type="RefSeq" id="WP_043986150.1">
    <property type="nucleotide sequence ID" value="NZ_JXST01000019.1"/>
</dbReference>
<evidence type="ECO:0000256" key="6">
    <source>
        <dbReference type="ARBA" id="ARBA00023002"/>
    </source>
</evidence>
<keyword evidence="11" id="KW-1185">Reference proteome</keyword>
<comment type="similarity">
    <text evidence="2 7 8">Belongs to the dihydrofolate reductase family.</text>
</comment>
<evidence type="ECO:0000256" key="5">
    <source>
        <dbReference type="ARBA" id="ARBA00022857"/>
    </source>
</evidence>
<sequence>MKLIWAQANSRVIGCGNDIPWQLPEDMARFKELTLGQTVVMGRLTWESLPARFRPLPGRRNIVVSRDGGYVADGAEVVTSLPAEVDGWVIGGAQLYALALESATLCEVTEIDVDVPDGDAFAPTLDDSWTVTRGAWLTSKTGLRYRFCSYLRRP</sequence>
<reference evidence="10 11" key="1">
    <citation type="submission" date="2015-01" db="EMBL/GenBank/DDBJ databases">
        <title>Genome sequence of Mycobacterium llatzerense and Mycobacterium immunogenum recovered from brain abscess.</title>
        <authorList>
            <person name="Greninger A.L."/>
            <person name="Langelier C."/>
            <person name="Cunningham G."/>
            <person name="Chiu C.Y."/>
            <person name="Miller S."/>
        </authorList>
    </citation>
    <scope>NUCLEOTIDE SEQUENCE [LARGE SCALE GENOMIC DNA]</scope>
    <source>
        <strain evidence="10 11">CLUC14</strain>
    </source>
</reference>
<dbReference type="SUPFAM" id="SSF53597">
    <property type="entry name" value="Dihydrofolate reductase-like"/>
    <property type="match status" value="1"/>
</dbReference>
<dbReference type="STRING" id="280871.TL10_14530"/>
<keyword evidence="6 7" id="KW-0560">Oxidoreductase</keyword>
<dbReference type="AlphaFoldDB" id="A0A0D1L5J1"/>
<evidence type="ECO:0000256" key="8">
    <source>
        <dbReference type="RuleBase" id="RU004474"/>
    </source>
</evidence>
<organism evidence="10 11">
    <name type="scientific">Mycolicibacterium llatzerense</name>
    <dbReference type="NCBI Taxonomy" id="280871"/>
    <lineage>
        <taxon>Bacteria</taxon>
        <taxon>Bacillati</taxon>
        <taxon>Actinomycetota</taxon>
        <taxon>Actinomycetes</taxon>
        <taxon>Mycobacteriales</taxon>
        <taxon>Mycobacteriaceae</taxon>
        <taxon>Mycolicibacterium</taxon>
    </lineage>
</organism>
<comment type="pathway">
    <text evidence="1 7">Cofactor biosynthesis; tetrahydrofolate biosynthesis; 5,6,7,8-tetrahydrofolate from 7,8-dihydrofolate: step 1/1.</text>
</comment>
<evidence type="ECO:0000256" key="2">
    <source>
        <dbReference type="ARBA" id="ARBA00009539"/>
    </source>
</evidence>
<evidence type="ECO:0000256" key="3">
    <source>
        <dbReference type="ARBA" id="ARBA00012856"/>
    </source>
</evidence>
<dbReference type="GO" id="GO:0006730">
    <property type="term" value="P:one-carbon metabolic process"/>
    <property type="evidence" value="ECO:0007669"/>
    <property type="project" value="UniProtKB-KW"/>
</dbReference>
<dbReference type="OrthoDB" id="9804315at2"/>
<evidence type="ECO:0000256" key="1">
    <source>
        <dbReference type="ARBA" id="ARBA00004903"/>
    </source>
</evidence>
<evidence type="ECO:0000313" key="11">
    <source>
        <dbReference type="Proteomes" id="UP000032221"/>
    </source>
</evidence>
<dbReference type="CDD" id="cd00209">
    <property type="entry name" value="DHFR"/>
    <property type="match status" value="1"/>
</dbReference>
<dbReference type="GO" id="GO:0050661">
    <property type="term" value="F:NADP binding"/>
    <property type="evidence" value="ECO:0007669"/>
    <property type="project" value="InterPro"/>
</dbReference>
<dbReference type="InterPro" id="IPR001796">
    <property type="entry name" value="DHFR_dom"/>
</dbReference>
<dbReference type="EMBL" id="JXST01000019">
    <property type="protein sequence ID" value="KIU16155.1"/>
    <property type="molecule type" value="Genomic_DNA"/>
</dbReference>
<accession>A0A0D1L5J1</accession>
<evidence type="ECO:0000313" key="10">
    <source>
        <dbReference type="EMBL" id="KIU16155.1"/>
    </source>
</evidence>
<comment type="function">
    <text evidence="7">Key enzyme in folate metabolism. Catalyzes an essential reaction for de novo glycine and purine synthesis, and for DNA precursor synthesis.</text>
</comment>
<dbReference type="GO" id="GO:0046655">
    <property type="term" value="P:folic acid metabolic process"/>
    <property type="evidence" value="ECO:0007669"/>
    <property type="project" value="TreeGrafter"/>
</dbReference>
<dbReference type="GO" id="GO:0046654">
    <property type="term" value="P:tetrahydrofolate biosynthetic process"/>
    <property type="evidence" value="ECO:0007669"/>
    <property type="project" value="UniProtKB-UniPathway"/>
</dbReference>
<comment type="caution">
    <text evidence="10">The sequence shown here is derived from an EMBL/GenBank/DDBJ whole genome shotgun (WGS) entry which is preliminary data.</text>
</comment>
<proteinExistence type="inferred from homology"/>
<dbReference type="PROSITE" id="PS51330">
    <property type="entry name" value="DHFR_2"/>
    <property type="match status" value="1"/>
</dbReference>
<gene>
    <name evidence="10" type="ORF">TL10_14530</name>
</gene>
<dbReference type="GO" id="GO:0005829">
    <property type="term" value="C:cytosol"/>
    <property type="evidence" value="ECO:0007669"/>
    <property type="project" value="TreeGrafter"/>
</dbReference>
<dbReference type="PIRSF" id="PIRSF000194">
    <property type="entry name" value="DHFR"/>
    <property type="match status" value="1"/>
</dbReference>
<dbReference type="InterPro" id="IPR024072">
    <property type="entry name" value="DHFR-like_dom_sf"/>
</dbReference>
<protein>
    <recommendedName>
        <fullName evidence="3 7">Dihydrofolate reductase</fullName>
        <ecNumber evidence="3 7">1.5.1.3</ecNumber>
    </recommendedName>
</protein>
<dbReference type="InterPro" id="IPR012259">
    <property type="entry name" value="DHFR"/>
</dbReference>
<comment type="catalytic activity">
    <reaction evidence="7">
        <text>(6S)-5,6,7,8-tetrahydrofolate + NADP(+) = 7,8-dihydrofolate + NADPH + H(+)</text>
        <dbReference type="Rhea" id="RHEA:15009"/>
        <dbReference type="ChEBI" id="CHEBI:15378"/>
        <dbReference type="ChEBI" id="CHEBI:57451"/>
        <dbReference type="ChEBI" id="CHEBI:57453"/>
        <dbReference type="ChEBI" id="CHEBI:57783"/>
        <dbReference type="ChEBI" id="CHEBI:58349"/>
        <dbReference type="EC" id="1.5.1.3"/>
    </reaction>
</comment>
<keyword evidence="5 7" id="KW-0521">NADP</keyword>
<dbReference type="GO" id="GO:0004146">
    <property type="term" value="F:dihydrofolate reductase activity"/>
    <property type="evidence" value="ECO:0007669"/>
    <property type="project" value="UniProtKB-EC"/>
</dbReference>
<feature type="domain" description="DHFR" evidence="9">
    <location>
        <begin position="1"/>
        <end position="152"/>
    </location>
</feature>
<dbReference type="InterPro" id="IPR017925">
    <property type="entry name" value="DHFR_CS"/>
</dbReference>
<name>A0A0D1L5J1_9MYCO</name>
<dbReference type="GO" id="GO:0046452">
    <property type="term" value="P:dihydrofolate metabolic process"/>
    <property type="evidence" value="ECO:0007669"/>
    <property type="project" value="TreeGrafter"/>
</dbReference>
<dbReference type="Gene3D" id="3.40.430.10">
    <property type="entry name" value="Dihydrofolate Reductase, subunit A"/>
    <property type="match status" value="1"/>
</dbReference>
<dbReference type="Pfam" id="PF00186">
    <property type="entry name" value="DHFR_1"/>
    <property type="match status" value="1"/>
</dbReference>
<dbReference type="PANTHER" id="PTHR48069">
    <property type="entry name" value="DIHYDROFOLATE REDUCTASE"/>
    <property type="match status" value="1"/>
</dbReference>
<dbReference type="Proteomes" id="UP000032221">
    <property type="component" value="Unassembled WGS sequence"/>
</dbReference>
<dbReference type="PANTHER" id="PTHR48069:SF3">
    <property type="entry name" value="DIHYDROFOLATE REDUCTASE"/>
    <property type="match status" value="1"/>
</dbReference>
<evidence type="ECO:0000256" key="4">
    <source>
        <dbReference type="ARBA" id="ARBA00022563"/>
    </source>
</evidence>
<dbReference type="PROSITE" id="PS00075">
    <property type="entry name" value="DHFR_1"/>
    <property type="match status" value="1"/>
</dbReference>
<dbReference type="PATRIC" id="fig|280871.6.peg.3020"/>
<dbReference type="PRINTS" id="PR00070">
    <property type="entry name" value="DHFR"/>
</dbReference>
<dbReference type="UniPathway" id="UPA00077">
    <property type="reaction ID" value="UER00158"/>
</dbReference>